<gene>
    <name evidence="2" type="ORF">N8I84_17115</name>
</gene>
<feature type="transmembrane region" description="Helical" evidence="1">
    <location>
        <begin position="83"/>
        <end position="106"/>
    </location>
</feature>
<dbReference type="Proteomes" id="UP001061298">
    <property type="component" value="Chromosome"/>
</dbReference>
<keyword evidence="1" id="KW-0812">Transmembrane</keyword>
<dbReference type="EMBL" id="CP106793">
    <property type="protein sequence ID" value="UXY20244.1"/>
    <property type="molecule type" value="Genomic_DNA"/>
</dbReference>
<evidence type="ECO:0000256" key="1">
    <source>
        <dbReference type="SAM" id="Phobius"/>
    </source>
</evidence>
<organism evidence="2 3">
    <name type="scientific">Streptomyces cynarae</name>
    <dbReference type="NCBI Taxonomy" id="2981134"/>
    <lineage>
        <taxon>Bacteria</taxon>
        <taxon>Bacillati</taxon>
        <taxon>Actinomycetota</taxon>
        <taxon>Actinomycetes</taxon>
        <taxon>Kitasatosporales</taxon>
        <taxon>Streptomycetaceae</taxon>
        <taxon>Streptomyces</taxon>
    </lineage>
</organism>
<accession>A0ABY6E0Q2</accession>
<keyword evidence="1" id="KW-0472">Membrane</keyword>
<evidence type="ECO:0000313" key="3">
    <source>
        <dbReference type="Proteomes" id="UP001061298"/>
    </source>
</evidence>
<protein>
    <submittedName>
        <fullName evidence="2">Uncharacterized protein</fullName>
    </submittedName>
</protein>
<keyword evidence="3" id="KW-1185">Reference proteome</keyword>
<feature type="transmembrane region" description="Helical" evidence="1">
    <location>
        <begin position="54"/>
        <end position="71"/>
    </location>
</feature>
<sequence length="114" mass="11889">MKHDMVAARATQAVTGTVPGLLPRAALAAVPLLSLGMLGAVPSLVLAFRRGTRADWLAAVLFSAVNVAWLFEAVLTPVDTHGPQYAADVLLLFASTLGAALHCLFVRPSVEGAR</sequence>
<reference evidence="2" key="1">
    <citation type="submission" date="2022-10" db="EMBL/GenBank/DDBJ databases">
        <authorList>
            <person name="Mo P."/>
        </authorList>
    </citation>
    <scope>NUCLEOTIDE SEQUENCE</scope>
    <source>
        <strain evidence="2">HUAS 13-4</strain>
    </source>
</reference>
<proteinExistence type="predicted"/>
<keyword evidence="1" id="KW-1133">Transmembrane helix</keyword>
<dbReference type="RefSeq" id="WP_263230341.1">
    <property type="nucleotide sequence ID" value="NZ_CP106793.1"/>
</dbReference>
<name>A0ABY6E0Q2_9ACTN</name>
<evidence type="ECO:0000313" key="2">
    <source>
        <dbReference type="EMBL" id="UXY20244.1"/>
    </source>
</evidence>
<feature type="transmembrane region" description="Helical" evidence="1">
    <location>
        <begin position="25"/>
        <end position="47"/>
    </location>
</feature>